<reference evidence="1 2" key="1">
    <citation type="submission" date="2009-07" db="EMBL/GenBank/DDBJ databases">
        <title>Complete sequence of Pectobacterium carotovorum subsp. carotovorum PC1.</title>
        <authorList>
            <consortium name="US DOE Joint Genome Institute"/>
            <person name="Lucas S."/>
            <person name="Copeland A."/>
            <person name="Lapidus A."/>
            <person name="Glavina del Rio T."/>
            <person name="Tice H."/>
            <person name="Bruce D."/>
            <person name="Goodwin L."/>
            <person name="Pitluck S."/>
            <person name="Munk A.C."/>
            <person name="Brettin T."/>
            <person name="Detter J.C."/>
            <person name="Han C."/>
            <person name="Tapia R."/>
            <person name="Larimer F."/>
            <person name="Land M."/>
            <person name="Hauser L."/>
            <person name="Kyrpides N."/>
            <person name="Mikhailova N."/>
            <person name="Balakrishnan V."/>
            <person name="Glasner J."/>
            <person name="Perna N.T."/>
        </authorList>
    </citation>
    <scope>NUCLEOTIDE SEQUENCE [LARGE SCALE GENOMIC DNA]</scope>
    <source>
        <strain evidence="1 2">PC1</strain>
    </source>
</reference>
<protein>
    <submittedName>
        <fullName evidence="1">Uncharacterized protein</fullName>
    </submittedName>
</protein>
<evidence type="ECO:0000313" key="1">
    <source>
        <dbReference type="EMBL" id="ACT12802.1"/>
    </source>
</evidence>
<name>C6DF93_PECCP</name>
<evidence type="ECO:0000313" key="2">
    <source>
        <dbReference type="Proteomes" id="UP000002736"/>
    </source>
</evidence>
<proteinExistence type="predicted"/>
<organism evidence="1 2">
    <name type="scientific">Pectobacterium carotovorum subsp. carotovorum (strain PC1)</name>
    <dbReference type="NCBI Taxonomy" id="561230"/>
    <lineage>
        <taxon>Bacteria</taxon>
        <taxon>Pseudomonadati</taxon>
        <taxon>Pseudomonadota</taxon>
        <taxon>Gammaproteobacteria</taxon>
        <taxon>Enterobacterales</taxon>
        <taxon>Pectobacteriaceae</taxon>
        <taxon>Pectobacterium</taxon>
    </lineage>
</organism>
<dbReference type="STRING" id="561230.PC1_1761"/>
<sequence>MLRFFMASYPWLQPLRAVASDVEKRSPRFFIAAIILAAAIQVVAAQC</sequence>
<accession>C6DF93</accession>
<dbReference type="Proteomes" id="UP000002736">
    <property type="component" value="Chromosome"/>
</dbReference>
<dbReference type="AlphaFoldDB" id="C6DF93"/>
<dbReference type="KEGG" id="pct:PC1_1761"/>
<dbReference type="EMBL" id="CP001657">
    <property type="protein sequence ID" value="ACT12802.1"/>
    <property type="molecule type" value="Genomic_DNA"/>
</dbReference>
<dbReference type="HOGENOM" id="CLU_3171287_0_0_6"/>
<gene>
    <name evidence="1" type="ordered locus">PC1_1761</name>
</gene>